<dbReference type="PANTHER" id="PTHR24381:SF269">
    <property type="entry name" value="ZINC FINGER PROTEIN 398"/>
    <property type="match status" value="1"/>
</dbReference>
<dbReference type="Gene3D" id="3.30.160.60">
    <property type="entry name" value="Classic Zinc Finger"/>
    <property type="match status" value="8"/>
</dbReference>
<dbReference type="EMBL" id="JBBCAQ010000032">
    <property type="protein sequence ID" value="KAK7583864.1"/>
    <property type="molecule type" value="Genomic_DNA"/>
</dbReference>
<evidence type="ECO:0000256" key="8">
    <source>
        <dbReference type="ARBA" id="ARBA00023015"/>
    </source>
</evidence>
<feature type="binding site" evidence="13">
    <location>
        <position position="16"/>
    </location>
    <ligand>
        <name>Zn(2+)</name>
        <dbReference type="ChEBI" id="CHEBI:29105"/>
    </ligand>
</feature>
<feature type="domain" description="C2H2-type" evidence="15">
    <location>
        <begin position="428"/>
        <end position="456"/>
    </location>
</feature>
<evidence type="ECO:0000256" key="11">
    <source>
        <dbReference type="ARBA" id="ARBA00023242"/>
    </source>
</evidence>
<feature type="domain" description="C2H2-type" evidence="15">
    <location>
        <begin position="392"/>
        <end position="411"/>
    </location>
</feature>
<feature type="compositionally biased region" description="Low complexity" evidence="14">
    <location>
        <begin position="658"/>
        <end position="679"/>
    </location>
</feature>
<feature type="compositionally biased region" description="Polar residues" evidence="14">
    <location>
        <begin position="680"/>
        <end position="694"/>
    </location>
</feature>
<dbReference type="PROSITE" id="PS00028">
    <property type="entry name" value="ZINC_FINGER_C2H2_1"/>
    <property type="match status" value="7"/>
</dbReference>
<evidence type="ECO:0000256" key="3">
    <source>
        <dbReference type="ARBA" id="ARBA00006991"/>
    </source>
</evidence>
<dbReference type="PROSITE" id="PS50157">
    <property type="entry name" value="ZINC_FINGER_C2H2_2"/>
    <property type="match status" value="8"/>
</dbReference>
<dbReference type="Gene3D" id="3.40.1800.20">
    <property type="match status" value="1"/>
</dbReference>
<dbReference type="InterPro" id="IPR012934">
    <property type="entry name" value="Znf_AD"/>
</dbReference>
<name>A0AAN9Y291_9HEMI</name>
<evidence type="ECO:0000256" key="4">
    <source>
        <dbReference type="ARBA" id="ARBA00022723"/>
    </source>
</evidence>
<feature type="binding site" evidence="13">
    <location>
        <position position="64"/>
    </location>
    <ligand>
        <name>Zn(2+)</name>
        <dbReference type="ChEBI" id="CHEBI:29105"/>
    </ligand>
</feature>
<dbReference type="FunFam" id="3.30.160.60:FF:000771">
    <property type="entry name" value="zinc finger protein 648"/>
    <property type="match status" value="1"/>
</dbReference>
<organism evidence="17 18">
    <name type="scientific">Parthenolecanium corni</name>
    <dbReference type="NCBI Taxonomy" id="536013"/>
    <lineage>
        <taxon>Eukaryota</taxon>
        <taxon>Metazoa</taxon>
        <taxon>Ecdysozoa</taxon>
        <taxon>Arthropoda</taxon>
        <taxon>Hexapoda</taxon>
        <taxon>Insecta</taxon>
        <taxon>Pterygota</taxon>
        <taxon>Neoptera</taxon>
        <taxon>Paraneoptera</taxon>
        <taxon>Hemiptera</taxon>
        <taxon>Sternorrhyncha</taxon>
        <taxon>Coccoidea</taxon>
        <taxon>Coccidae</taxon>
        <taxon>Parthenolecanium</taxon>
    </lineage>
</organism>
<evidence type="ECO:0000313" key="18">
    <source>
        <dbReference type="Proteomes" id="UP001367676"/>
    </source>
</evidence>
<keyword evidence="11" id="KW-0539">Nucleus</keyword>
<evidence type="ECO:0000256" key="14">
    <source>
        <dbReference type="SAM" id="MobiDB-lite"/>
    </source>
</evidence>
<protein>
    <submittedName>
        <fullName evidence="17">Uncharacterized protein</fullName>
    </submittedName>
</protein>
<dbReference type="FunFam" id="3.30.160.60:FF:000446">
    <property type="entry name" value="Zinc finger protein"/>
    <property type="match status" value="1"/>
</dbReference>
<sequence>MTDISVGKFNFICRLCTSSLVNGGYEVFEDNDDESKQILKKIAVCLPIKVEVDDKLPKSICKNCTLKLDEFYSYRESCVRNEVLLLKCLANSPSNKFDENLDYDSSDTVAFKQSDNYNESESSHQFKKEVNNVEDQSFLVDGKMPLDESKRELLENNISDVEMSPCDNVGMSEDEDDDELDDDKSKALLSGPTSLPELAEPSPEDYVLMKEETFNLDPVKEFGNRGATSSILADYLIEFSNSKSVDNDVKDKDILESQRLRREVLPPMWDVYEKSISEKENFSFDGNQERERTVTVTHRRYIINKGAFPCSLCGDCFEFDQGKRRDDFTEEKSKLYDCLTCGKVFPRRSSWKRHQSTHEDIKPFVCRLCNKGFNRKEHLTRHLLSHGSIRPYSCSNCGKQFVRKEHLTRHQMCNVACAVPADNVLRPFACDVCSQGFVRKEHLFRHRKRAHDLDPPEGESEPKPFTCNVCTKTFTRREHLKRHQLIHQRDFTASALSTLTVGGPRVFSANASNPSKGDDQYHSEVSIFPSTPLLPEITLSEVLSSATRAGSCESDPVTLNHTYNGSQSKDKTNDGDENAADDCNLNHYGGGEDDMEMEEDADEPLPPIPVLEMNTNAVNVTPSVVDITKSNTFCNVCFKNFSRRSHLLRHMKRIHSMQLPPSSRRRSQQQQLQQVQVQQTTKSSGDENGNSLTDSTINAVQQTTATDQTFKCQLCGKIFSRRSHLERHEKNVHQLNKEANQPYECVTCGETFIQSKLLDKHMQVHGNTVPQNYVWL</sequence>
<dbReference type="GO" id="GO:0000977">
    <property type="term" value="F:RNA polymerase II transcription regulatory region sequence-specific DNA binding"/>
    <property type="evidence" value="ECO:0007669"/>
    <property type="project" value="TreeGrafter"/>
</dbReference>
<gene>
    <name evidence="17" type="ORF">V9T40_004827</name>
</gene>
<accession>A0AAN9Y291</accession>
<feature type="domain" description="C2H2-type" evidence="15">
    <location>
        <begin position="364"/>
        <end position="391"/>
    </location>
</feature>
<feature type="compositionally biased region" description="Polar residues" evidence="14">
    <location>
        <begin position="557"/>
        <end position="567"/>
    </location>
</feature>
<reference evidence="17 18" key="1">
    <citation type="submission" date="2024-03" db="EMBL/GenBank/DDBJ databases">
        <title>Adaptation during the transition from Ophiocordyceps entomopathogen to insect associate is accompanied by gene loss and intensified selection.</title>
        <authorList>
            <person name="Ward C.M."/>
            <person name="Onetto C.A."/>
            <person name="Borneman A.R."/>
        </authorList>
    </citation>
    <scope>NUCLEOTIDE SEQUENCE [LARGE SCALE GENOMIC DNA]</scope>
    <source>
        <strain evidence="17">AWRI1</strain>
        <tissue evidence="17">Single Adult Female</tissue>
    </source>
</reference>
<evidence type="ECO:0000256" key="9">
    <source>
        <dbReference type="ARBA" id="ARBA00023125"/>
    </source>
</evidence>
<keyword evidence="9" id="KW-0238">DNA-binding</keyword>
<evidence type="ECO:0000256" key="13">
    <source>
        <dbReference type="PROSITE-ProRule" id="PRU01263"/>
    </source>
</evidence>
<dbReference type="SUPFAM" id="SSF57716">
    <property type="entry name" value="Glucocorticoid receptor-like (DNA-binding domain)"/>
    <property type="match status" value="1"/>
</dbReference>
<dbReference type="GO" id="GO:0000981">
    <property type="term" value="F:DNA-binding transcription factor activity, RNA polymerase II-specific"/>
    <property type="evidence" value="ECO:0007669"/>
    <property type="project" value="TreeGrafter"/>
</dbReference>
<feature type="binding site" evidence="13">
    <location>
        <position position="13"/>
    </location>
    <ligand>
        <name>Zn(2+)</name>
        <dbReference type="ChEBI" id="CHEBI:29105"/>
    </ligand>
</feature>
<evidence type="ECO:0000259" key="15">
    <source>
        <dbReference type="PROSITE" id="PS50157"/>
    </source>
</evidence>
<keyword evidence="5" id="KW-0677">Repeat</keyword>
<evidence type="ECO:0000259" key="16">
    <source>
        <dbReference type="PROSITE" id="PS51915"/>
    </source>
</evidence>
<evidence type="ECO:0000313" key="17">
    <source>
        <dbReference type="EMBL" id="KAK7583864.1"/>
    </source>
</evidence>
<feature type="domain" description="C2H2-type" evidence="15">
    <location>
        <begin position="743"/>
        <end position="770"/>
    </location>
</feature>
<comment type="subcellular location">
    <subcellularLocation>
        <location evidence="2">Nucleus</location>
    </subcellularLocation>
</comment>
<dbReference type="Proteomes" id="UP001367676">
    <property type="component" value="Unassembled WGS sequence"/>
</dbReference>
<evidence type="ECO:0000256" key="7">
    <source>
        <dbReference type="ARBA" id="ARBA00022833"/>
    </source>
</evidence>
<comment type="caution">
    <text evidence="17">The sequence shown here is derived from an EMBL/GenBank/DDBJ whole genome shotgun (WGS) entry which is preliminary data.</text>
</comment>
<comment type="similarity">
    <text evidence="3">Belongs to the krueppel C2H2-type zinc-finger protein family.</text>
</comment>
<dbReference type="SUPFAM" id="SSF57667">
    <property type="entry name" value="beta-beta-alpha zinc fingers"/>
    <property type="match status" value="4"/>
</dbReference>
<keyword evidence="4 13" id="KW-0479">Metal-binding</keyword>
<evidence type="ECO:0000256" key="2">
    <source>
        <dbReference type="ARBA" id="ARBA00004123"/>
    </source>
</evidence>
<keyword evidence="10" id="KW-0804">Transcription</keyword>
<dbReference type="PANTHER" id="PTHR24381">
    <property type="entry name" value="ZINC FINGER PROTEIN"/>
    <property type="match status" value="1"/>
</dbReference>
<proteinExistence type="inferred from homology"/>
<dbReference type="InterPro" id="IPR036236">
    <property type="entry name" value="Znf_C2H2_sf"/>
</dbReference>
<feature type="binding site" evidence="13">
    <location>
        <position position="61"/>
    </location>
    <ligand>
        <name>Zn(2+)</name>
        <dbReference type="ChEBI" id="CHEBI:29105"/>
    </ligand>
</feature>
<evidence type="ECO:0000256" key="5">
    <source>
        <dbReference type="ARBA" id="ARBA00022737"/>
    </source>
</evidence>
<dbReference type="SMART" id="SM00355">
    <property type="entry name" value="ZnF_C2H2"/>
    <property type="match status" value="8"/>
</dbReference>
<dbReference type="SMART" id="SM00868">
    <property type="entry name" value="zf-AD"/>
    <property type="match status" value="1"/>
</dbReference>
<keyword evidence="7 13" id="KW-0862">Zinc</keyword>
<dbReference type="AlphaFoldDB" id="A0AAN9Y291"/>
<feature type="domain" description="ZAD" evidence="16">
    <location>
        <begin position="11"/>
        <end position="88"/>
    </location>
</feature>
<dbReference type="PROSITE" id="PS51915">
    <property type="entry name" value="ZAD"/>
    <property type="match status" value="1"/>
</dbReference>
<keyword evidence="8" id="KW-0805">Transcription regulation</keyword>
<feature type="domain" description="C2H2-type" evidence="15">
    <location>
        <begin position="465"/>
        <end position="492"/>
    </location>
</feature>
<dbReference type="Pfam" id="PF00096">
    <property type="entry name" value="zf-C2H2"/>
    <property type="match status" value="8"/>
</dbReference>
<evidence type="ECO:0000256" key="6">
    <source>
        <dbReference type="ARBA" id="ARBA00022771"/>
    </source>
</evidence>
<feature type="region of interest" description="Disordered" evidence="14">
    <location>
        <begin position="550"/>
        <end position="604"/>
    </location>
</feature>
<feature type="compositionally biased region" description="Acidic residues" evidence="14">
    <location>
        <begin position="591"/>
        <end position="603"/>
    </location>
</feature>
<feature type="compositionally biased region" description="Acidic residues" evidence="14">
    <location>
        <begin position="172"/>
        <end position="182"/>
    </location>
</feature>
<evidence type="ECO:0000256" key="1">
    <source>
        <dbReference type="ARBA" id="ARBA00003767"/>
    </source>
</evidence>
<feature type="region of interest" description="Disordered" evidence="14">
    <location>
        <begin position="155"/>
        <end position="203"/>
    </location>
</feature>
<evidence type="ECO:0000256" key="10">
    <source>
        <dbReference type="ARBA" id="ARBA00023163"/>
    </source>
</evidence>
<dbReference type="FunFam" id="3.30.160.60:FF:000145">
    <property type="entry name" value="Zinc finger protein 574"/>
    <property type="match status" value="1"/>
</dbReference>
<keyword evidence="6 12" id="KW-0863">Zinc-finger</keyword>
<comment type="function">
    <text evidence="1">May be involved in transcriptional regulation.</text>
</comment>
<dbReference type="Pfam" id="PF07776">
    <property type="entry name" value="zf-AD"/>
    <property type="match status" value="1"/>
</dbReference>
<dbReference type="InterPro" id="IPR013087">
    <property type="entry name" value="Znf_C2H2_type"/>
</dbReference>
<feature type="region of interest" description="Disordered" evidence="14">
    <location>
        <begin position="658"/>
        <end position="694"/>
    </location>
</feature>
<feature type="domain" description="C2H2-type" evidence="15">
    <location>
        <begin position="336"/>
        <end position="363"/>
    </location>
</feature>
<dbReference type="GO" id="GO:0005634">
    <property type="term" value="C:nucleus"/>
    <property type="evidence" value="ECO:0007669"/>
    <property type="project" value="UniProtKB-SubCell"/>
</dbReference>
<dbReference type="FunFam" id="3.30.160.60:FF:000340">
    <property type="entry name" value="zinc finger protein 473 isoform X1"/>
    <property type="match status" value="1"/>
</dbReference>
<evidence type="ECO:0000256" key="12">
    <source>
        <dbReference type="PROSITE-ProRule" id="PRU00042"/>
    </source>
</evidence>
<dbReference type="GO" id="GO:0008270">
    <property type="term" value="F:zinc ion binding"/>
    <property type="evidence" value="ECO:0007669"/>
    <property type="project" value="UniProtKB-UniRule"/>
</dbReference>
<feature type="domain" description="C2H2-type" evidence="15">
    <location>
        <begin position="632"/>
        <end position="660"/>
    </location>
</feature>
<keyword evidence="18" id="KW-1185">Reference proteome</keyword>
<feature type="domain" description="C2H2-type" evidence="15">
    <location>
        <begin position="710"/>
        <end position="738"/>
    </location>
</feature>